<keyword evidence="1 5" id="KW-0056">Arginine metabolism</keyword>
<keyword evidence="4 5" id="KW-0862">Zinc</keyword>
<comment type="cofactor">
    <cofactor evidence="5">
        <name>Zn(2+)</name>
        <dbReference type="ChEBI" id="CHEBI:29105"/>
    </cofactor>
    <text evidence="5">Binds 1 zinc ion per subunit.</text>
</comment>
<dbReference type="InterPro" id="IPR050178">
    <property type="entry name" value="AspA/AstE_fam"/>
</dbReference>
<evidence type="ECO:0000256" key="4">
    <source>
        <dbReference type="ARBA" id="ARBA00022833"/>
    </source>
</evidence>
<gene>
    <name evidence="5 9" type="primary">astE</name>
    <name evidence="9" type="ORF">RM552_04725</name>
</gene>
<sequence length="349" mass="39204">MELLSLSGVSRQSIKQLISNDYLDFSRRYTLDSNTFTFLLENGTHVSLLANGILGINLASVDKHAKSIVLSCGIHGNETAPIEICSQLVTQILNQSLLSKHRILFIFGNIDAMNKGVRFIDENLNRLFVRTNAPVLLNTYEKVRADTIKHIVDSFFNGPQSEKIHYDLHTAIRPSKHEKFAVYPFLHGREYDLEQLAFLSACDVNTILLSQSPTGTFSYYSSFYHHAHSFTVELGKVKPFGENDMRNFSAVKKQLIALLSKEQVLLKHYNDCPITVFKVNQVINREHENFSLGFSENIANFTEFDKGDVLAIENGTPINATHNGEAIVFPNAEVAIGQRALLTVIPCEL</sequence>
<dbReference type="Gene3D" id="3.40.630.10">
    <property type="entry name" value="Zn peptidases"/>
    <property type="match status" value="1"/>
</dbReference>
<feature type="binding site" evidence="5">
    <location>
        <position position="78"/>
    </location>
    <ligand>
        <name>Zn(2+)</name>
        <dbReference type="ChEBI" id="CHEBI:29105"/>
    </ligand>
</feature>
<dbReference type="InterPro" id="IPR016681">
    <property type="entry name" value="SuccinylGlu_desuccinylase"/>
</dbReference>
<dbReference type="Proteomes" id="UP001253545">
    <property type="component" value="Unassembled WGS sequence"/>
</dbReference>
<evidence type="ECO:0000256" key="6">
    <source>
        <dbReference type="NCBIfam" id="TIGR03242"/>
    </source>
</evidence>
<evidence type="ECO:0000256" key="1">
    <source>
        <dbReference type="ARBA" id="ARBA00022503"/>
    </source>
</evidence>
<dbReference type="PIRSF" id="PIRSF017020">
    <property type="entry name" value="AstE"/>
    <property type="match status" value="1"/>
</dbReference>
<comment type="caution">
    <text evidence="9">The sequence shown here is derived from an EMBL/GenBank/DDBJ whole genome shotgun (WGS) entry which is preliminary data.</text>
</comment>
<evidence type="ECO:0000256" key="2">
    <source>
        <dbReference type="ARBA" id="ARBA00022723"/>
    </source>
</evidence>
<evidence type="ECO:0000259" key="7">
    <source>
        <dbReference type="Pfam" id="PF04952"/>
    </source>
</evidence>
<proteinExistence type="inferred from homology"/>
<keyword evidence="2 5" id="KW-0479">Metal-binding</keyword>
<dbReference type="NCBIfam" id="NF003706">
    <property type="entry name" value="PRK05324.1"/>
    <property type="match status" value="1"/>
</dbReference>
<name>A0ABU2ZRS7_9ALTE</name>
<protein>
    <recommendedName>
        <fullName evidence="5 6">Succinylglutamate desuccinylase</fullName>
        <ecNumber evidence="5 6">3.5.1.96</ecNumber>
    </recommendedName>
</protein>
<feature type="active site" evidence="5">
    <location>
        <position position="233"/>
    </location>
</feature>
<dbReference type="CDD" id="cd03855">
    <property type="entry name" value="M14_ASTE"/>
    <property type="match status" value="1"/>
</dbReference>
<keyword evidence="3 5" id="KW-0378">Hydrolase</keyword>
<dbReference type="EC" id="3.5.1.96" evidence="5 6"/>
<dbReference type="HAMAP" id="MF_00767">
    <property type="entry name" value="Arg_catab_AstE"/>
    <property type="match status" value="1"/>
</dbReference>
<comment type="function">
    <text evidence="5">Transforms N(2)-succinylglutamate into succinate and glutamate.</text>
</comment>
<dbReference type="PANTHER" id="PTHR15162">
    <property type="entry name" value="ASPARTOACYLASE"/>
    <property type="match status" value="1"/>
</dbReference>
<dbReference type="PANTHER" id="PTHR15162:SF7">
    <property type="entry name" value="SUCCINYLGLUTAMATE DESUCCINYLASE"/>
    <property type="match status" value="1"/>
</dbReference>
<feature type="domain" description="Succinylglutamate desuccinylase/Aspartoacylase catalytic" evidence="8">
    <location>
        <begin position="66"/>
        <end position="258"/>
    </location>
</feature>
<evidence type="ECO:0000256" key="3">
    <source>
        <dbReference type="ARBA" id="ARBA00022801"/>
    </source>
</evidence>
<reference evidence="9 10" key="1">
    <citation type="submission" date="2023-09" db="EMBL/GenBank/DDBJ databases">
        <authorList>
            <person name="Rey-Velasco X."/>
        </authorList>
    </citation>
    <scope>NUCLEOTIDE SEQUENCE [LARGE SCALE GENOMIC DNA]</scope>
    <source>
        <strain evidence="9 10">P117</strain>
    </source>
</reference>
<comment type="pathway">
    <text evidence="5">Amino-acid degradation; L-arginine degradation via AST pathway; L-glutamate and succinate from L-arginine: step 5/5.</text>
</comment>
<dbReference type="Pfam" id="PF04952">
    <property type="entry name" value="AstE_AspA_hybrid"/>
    <property type="match status" value="1"/>
</dbReference>
<evidence type="ECO:0000313" key="9">
    <source>
        <dbReference type="EMBL" id="MDT0594142.1"/>
    </source>
</evidence>
<dbReference type="EMBL" id="JAVRHX010000001">
    <property type="protein sequence ID" value="MDT0594142.1"/>
    <property type="molecule type" value="Genomic_DNA"/>
</dbReference>
<dbReference type="InterPro" id="IPR055438">
    <property type="entry name" value="AstE_AspA_cat"/>
</dbReference>
<feature type="binding site" evidence="5">
    <location>
        <position position="169"/>
    </location>
    <ligand>
        <name>Zn(2+)</name>
        <dbReference type="ChEBI" id="CHEBI:29105"/>
    </ligand>
</feature>
<dbReference type="SUPFAM" id="SSF53187">
    <property type="entry name" value="Zn-dependent exopeptidases"/>
    <property type="match status" value="1"/>
</dbReference>
<accession>A0ABU2ZRS7</accession>
<evidence type="ECO:0000313" key="10">
    <source>
        <dbReference type="Proteomes" id="UP001253545"/>
    </source>
</evidence>
<dbReference type="NCBIfam" id="TIGR03242">
    <property type="entry name" value="arg_catab_astE"/>
    <property type="match status" value="1"/>
</dbReference>
<dbReference type="InterPro" id="IPR007036">
    <property type="entry name" value="Aste_AspA_hybrid_dom"/>
</dbReference>
<dbReference type="GO" id="GO:0009017">
    <property type="term" value="F:succinylglutamate desuccinylase activity"/>
    <property type="evidence" value="ECO:0007669"/>
    <property type="project" value="UniProtKB-EC"/>
</dbReference>
<evidence type="ECO:0000256" key="5">
    <source>
        <dbReference type="HAMAP-Rule" id="MF_00767"/>
    </source>
</evidence>
<organism evidence="9 10">
    <name type="scientific">Glaciecola petra</name>
    <dbReference type="NCBI Taxonomy" id="3075602"/>
    <lineage>
        <taxon>Bacteria</taxon>
        <taxon>Pseudomonadati</taxon>
        <taxon>Pseudomonadota</taxon>
        <taxon>Gammaproteobacteria</taxon>
        <taxon>Alteromonadales</taxon>
        <taxon>Alteromonadaceae</taxon>
        <taxon>Glaciecola</taxon>
    </lineage>
</organism>
<keyword evidence="10" id="KW-1185">Reference proteome</keyword>
<feature type="binding site" evidence="5">
    <location>
        <position position="75"/>
    </location>
    <ligand>
        <name>Zn(2+)</name>
        <dbReference type="ChEBI" id="CHEBI:29105"/>
    </ligand>
</feature>
<comment type="similarity">
    <text evidence="5">Belongs to the AspA/AstE family. Succinylglutamate desuccinylase subfamily.</text>
</comment>
<feature type="domain" description="AstE/AspA barrel-sandwich hybrid" evidence="7">
    <location>
        <begin position="273"/>
        <end position="346"/>
    </location>
</feature>
<dbReference type="Pfam" id="PF24827">
    <property type="entry name" value="AstE_AspA_cat"/>
    <property type="match status" value="1"/>
</dbReference>
<dbReference type="RefSeq" id="WP_311367625.1">
    <property type="nucleotide sequence ID" value="NZ_JAVRHX010000001.1"/>
</dbReference>
<evidence type="ECO:0000259" key="8">
    <source>
        <dbReference type="Pfam" id="PF24827"/>
    </source>
</evidence>
<comment type="catalytic activity">
    <reaction evidence="5">
        <text>N-succinyl-L-glutamate + H2O = L-glutamate + succinate</text>
        <dbReference type="Rhea" id="RHEA:15169"/>
        <dbReference type="ChEBI" id="CHEBI:15377"/>
        <dbReference type="ChEBI" id="CHEBI:29985"/>
        <dbReference type="ChEBI" id="CHEBI:30031"/>
        <dbReference type="ChEBI" id="CHEBI:58763"/>
        <dbReference type="EC" id="3.5.1.96"/>
    </reaction>
</comment>